<evidence type="ECO:0000259" key="2">
    <source>
        <dbReference type="Pfam" id="PF00582"/>
    </source>
</evidence>
<comment type="similarity">
    <text evidence="1">Belongs to the universal stress protein A family.</text>
</comment>
<dbReference type="Gene3D" id="3.40.50.12370">
    <property type="match status" value="1"/>
</dbReference>
<sequence length="280" mass="32046">MKNILIPTDFSENSWNAISYALNYFKNTSCNFYLLHVTLISNYIAAGDPPVYQSNESFIKPILEQAKESLQTQLKKIEELHPNPKHTFFPISNYDFFVNAIKSQIKDKNIDLIVMGTKGASGLNEVIVGSNTGDLITQVKYPVLIVPENAKFTIPKEIAFPTDYNISYQAKILNTIEEFSTMYNSSIRVLHIAPKNKELTNFQLENKGYLQAFFTGEQHGFHRITNNKIEAGVQCFIESRNTNLIVMVAKNINLFQRILFKPTIEEISYHIEIPFLVLHE</sequence>
<evidence type="ECO:0000313" key="4">
    <source>
        <dbReference type="Proteomes" id="UP001597241"/>
    </source>
</evidence>
<organism evidence="3 4">
    <name type="scientific">Lutibacter holmesii</name>
    <dbReference type="NCBI Taxonomy" id="1137985"/>
    <lineage>
        <taxon>Bacteria</taxon>
        <taxon>Pseudomonadati</taxon>
        <taxon>Bacteroidota</taxon>
        <taxon>Flavobacteriia</taxon>
        <taxon>Flavobacteriales</taxon>
        <taxon>Flavobacteriaceae</taxon>
        <taxon>Lutibacter</taxon>
    </lineage>
</organism>
<dbReference type="InterPro" id="IPR006016">
    <property type="entry name" value="UspA"/>
</dbReference>
<dbReference type="EMBL" id="JBHTMV010000002">
    <property type="protein sequence ID" value="MFD1292571.1"/>
    <property type="molecule type" value="Genomic_DNA"/>
</dbReference>
<feature type="domain" description="UspA" evidence="2">
    <location>
        <begin position="1"/>
        <end position="147"/>
    </location>
</feature>
<protein>
    <submittedName>
        <fullName evidence="3">Universal stress protein</fullName>
    </submittedName>
</protein>
<dbReference type="RefSeq" id="WP_386807242.1">
    <property type="nucleotide sequence ID" value="NZ_JBHTMV010000002.1"/>
</dbReference>
<proteinExistence type="inferred from homology"/>
<dbReference type="Pfam" id="PF00582">
    <property type="entry name" value="Usp"/>
    <property type="match status" value="1"/>
</dbReference>
<dbReference type="PRINTS" id="PR01438">
    <property type="entry name" value="UNVRSLSTRESS"/>
</dbReference>
<evidence type="ECO:0000256" key="1">
    <source>
        <dbReference type="ARBA" id="ARBA00008791"/>
    </source>
</evidence>
<gene>
    <name evidence="3" type="ORF">ACFQ5N_01875</name>
</gene>
<dbReference type="PANTHER" id="PTHR46268:SF6">
    <property type="entry name" value="UNIVERSAL STRESS PROTEIN UP12"/>
    <property type="match status" value="1"/>
</dbReference>
<name>A0ABW3WJU7_9FLAO</name>
<reference evidence="4" key="1">
    <citation type="journal article" date="2019" name="Int. J. Syst. Evol. Microbiol.">
        <title>The Global Catalogue of Microorganisms (GCM) 10K type strain sequencing project: providing services to taxonomists for standard genome sequencing and annotation.</title>
        <authorList>
            <consortium name="The Broad Institute Genomics Platform"/>
            <consortium name="The Broad Institute Genome Sequencing Center for Infectious Disease"/>
            <person name="Wu L."/>
            <person name="Ma J."/>
        </authorList>
    </citation>
    <scope>NUCLEOTIDE SEQUENCE [LARGE SCALE GENOMIC DNA]</scope>
    <source>
        <strain evidence="4">CCUG 62221</strain>
    </source>
</reference>
<dbReference type="PANTHER" id="PTHR46268">
    <property type="entry name" value="STRESS RESPONSE PROTEIN NHAX"/>
    <property type="match status" value="1"/>
</dbReference>
<accession>A0ABW3WJU7</accession>
<dbReference type="Proteomes" id="UP001597241">
    <property type="component" value="Unassembled WGS sequence"/>
</dbReference>
<comment type="caution">
    <text evidence="3">The sequence shown here is derived from an EMBL/GenBank/DDBJ whole genome shotgun (WGS) entry which is preliminary data.</text>
</comment>
<evidence type="ECO:0000313" key="3">
    <source>
        <dbReference type="EMBL" id="MFD1292571.1"/>
    </source>
</evidence>
<dbReference type="SUPFAM" id="SSF52402">
    <property type="entry name" value="Adenine nucleotide alpha hydrolases-like"/>
    <property type="match status" value="2"/>
</dbReference>
<dbReference type="InterPro" id="IPR006015">
    <property type="entry name" value="Universal_stress_UspA"/>
</dbReference>
<dbReference type="CDD" id="cd00293">
    <property type="entry name" value="USP-like"/>
    <property type="match status" value="1"/>
</dbReference>
<keyword evidence="4" id="KW-1185">Reference proteome</keyword>